<evidence type="ECO:0000256" key="7">
    <source>
        <dbReference type="ARBA" id="ARBA00022963"/>
    </source>
</evidence>
<accession>A0ABU6RME8</accession>
<feature type="domain" description="Fungal lipase-type" evidence="9">
    <location>
        <begin position="210"/>
        <end position="364"/>
    </location>
</feature>
<dbReference type="Gene3D" id="3.40.50.1820">
    <property type="entry name" value="alpha/beta hydrolase"/>
    <property type="match status" value="1"/>
</dbReference>
<evidence type="ECO:0000256" key="3">
    <source>
        <dbReference type="ARBA" id="ARBA00022528"/>
    </source>
</evidence>
<protein>
    <recommendedName>
        <fullName evidence="9">Fungal lipase-type domain-containing protein</fullName>
    </recommendedName>
</protein>
<evidence type="ECO:0000256" key="8">
    <source>
        <dbReference type="ARBA" id="ARBA00023098"/>
    </source>
</evidence>
<evidence type="ECO:0000313" key="10">
    <source>
        <dbReference type="EMBL" id="MED6125135.1"/>
    </source>
</evidence>
<dbReference type="EMBL" id="JASCZI010030871">
    <property type="protein sequence ID" value="MED6125135.1"/>
    <property type="molecule type" value="Genomic_DNA"/>
</dbReference>
<dbReference type="CDD" id="cd00519">
    <property type="entry name" value="Lipase_3"/>
    <property type="match status" value="1"/>
</dbReference>
<keyword evidence="5" id="KW-0378">Hydrolase</keyword>
<keyword evidence="6" id="KW-0809">Transit peptide</keyword>
<proteinExistence type="inferred from homology"/>
<gene>
    <name evidence="10" type="ORF">PIB30_065865</name>
</gene>
<comment type="caution">
    <text evidence="10">The sequence shown here is derived from an EMBL/GenBank/DDBJ whole genome shotgun (WGS) entry which is preliminary data.</text>
</comment>
<evidence type="ECO:0000256" key="5">
    <source>
        <dbReference type="ARBA" id="ARBA00022801"/>
    </source>
</evidence>
<dbReference type="InterPro" id="IPR029058">
    <property type="entry name" value="AB_hydrolase_fold"/>
</dbReference>
<dbReference type="PANTHER" id="PTHR31403">
    <property type="entry name" value="PHOSPHOLIPASE A1-IBETA2, CHLOROPLASTIC"/>
    <property type="match status" value="1"/>
</dbReference>
<dbReference type="Pfam" id="PF01764">
    <property type="entry name" value="Lipase_3"/>
    <property type="match status" value="1"/>
</dbReference>
<keyword evidence="11" id="KW-1185">Reference proteome</keyword>
<name>A0ABU6RME8_9FABA</name>
<evidence type="ECO:0000256" key="4">
    <source>
        <dbReference type="ARBA" id="ARBA00022640"/>
    </source>
</evidence>
<keyword evidence="7" id="KW-0442">Lipid degradation</keyword>
<dbReference type="InterPro" id="IPR002921">
    <property type="entry name" value="Fungal_lipase-type"/>
</dbReference>
<sequence length="492" mass="54627">MPCAATHLPGNHLTNSHSFAHHLSLPMPSSSSSLSLTRTNTTTNNPLLHSSLEASSPYYAQGPFLNTLVSNTYNKDNNNNQQSTSASLFHFWRQVQGCNHWENLLHPLHPLLRQEIIRYGEFVRASYKAFDLDPTSNRYLNCKYAKNTMFNHVGMPRCGYQVTKYIYATPPPPPINIIQTNSSSSSARWIGYVAVSSDESLKRIGRRDIVITFRGTVTNLEWISNLMSALTPANLDPQDPRPDVQVESGFLSLYTSDEQEDTKFGLQSCREQLLSEVSRLLRKHKGESVSISLAGHSLGSALALLLAYDIAELGLNSPTVPITVFSFGGPRVGNLQFKKRCDELGVKVLRIANVKDPITNLPGLVLNENNFRVLSSSWSCSCYAHVGVELLLDFFNVQNPSCVHDLDTYIGLLRSPTHSDSAQQQEALMKVFMEKASQLVSRCTSQQQNNMKMLPQVFSNNPASWLASLSTDIYELLLLALLFSSSSSSSTS</sequence>
<organism evidence="10 11">
    <name type="scientific">Stylosanthes scabra</name>
    <dbReference type="NCBI Taxonomy" id="79078"/>
    <lineage>
        <taxon>Eukaryota</taxon>
        <taxon>Viridiplantae</taxon>
        <taxon>Streptophyta</taxon>
        <taxon>Embryophyta</taxon>
        <taxon>Tracheophyta</taxon>
        <taxon>Spermatophyta</taxon>
        <taxon>Magnoliopsida</taxon>
        <taxon>eudicotyledons</taxon>
        <taxon>Gunneridae</taxon>
        <taxon>Pentapetalae</taxon>
        <taxon>rosids</taxon>
        <taxon>fabids</taxon>
        <taxon>Fabales</taxon>
        <taxon>Fabaceae</taxon>
        <taxon>Papilionoideae</taxon>
        <taxon>50 kb inversion clade</taxon>
        <taxon>dalbergioids sensu lato</taxon>
        <taxon>Dalbergieae</taxon>
        <taxon>Pterocarpus clade</taxon>
        <taxon>Stylosanthes</taxon>
    </lineage>
</organism>
<evidence type="ECO:0000313" key="11">
    <source>
        <dbReference type="Proteomes" id="UP001341840"/>
    </source>
</evidence>
<dbReference type="Proteomes" id="UP001341840">
    <property type="component" value="Unassembled WGS sequence"/>
</dbReference>
<evidence type="ECO:0000256" key="1">
    <source>
        <dbReference type="ARBA" id="ARBA00004229"/>
    </source>
</evidence>
<keyword evidence="8" id="KW-0443">Lipid metabolism</keyword>
<comment type="similarity">
    <text evidence="2">Belongs to the AB hydrolase superfamily. Lipase family.</text>
</comment>
<evidence type="ECO:0000259" key="9">
    <source>
        <dbReference type="Pfam" id="PF01764"/>
    </source>
</evidence>
<evidence type="ECO:0000256" key="6">
    <source>
        <dbReference type="ARBA" id="ARBA00022946"/>
    </source>
</evidence>
<keyword evidence="3" id="KW-0150">Chloroplast</keyword>
<dbReference type="PANTHER" id="PTHR31403:SF4">
    <property type="entry name" value="PHOSPHOLIPASE A1-IALPHA2, CHLOROPLASTIC"/>
    <property type="match status" value="1"/>
</dbReference>
<evidence type="ECO:0000256" key="2">
    <source>
        <dbReference type="ARBA" id="ARBA00010701"/>
    </source>
</evidence>
<dbReference type="SUPFAM" id="SSF53474">
    <property type="entry name" value="alpha/beta-Hydrolases"/>
    <property type="match status" value="1"/>
</dbReference>
<reference evidence="10 11" key="1">
    <citation type="journal article" date="2023" name="Plants (Basel)">
        <title>Bridging the Gap: Combining Genomics and Transcriptomics Approaches to Understand Stylosanthes scabra, an Orphan Legume from the Brazilian Caatinga.</title>
        <authorList>
            <person name="Ferreira-Neto J.R.C."/>
            <person name="da Silva M.D."/>
            <person name="Binneck E."/>
            <person name="de Melo N.F."/>
            <person name="da Silva R.H."/>
            <person name="de Melo A.L.T.M."/>
            <person name="Pandolfi V."/>
            <person name="Bustamante F.O."/>
            <person name="Brasileiro-Vidal A.C."/>
            <person name="Benko-Iseppon A.M."/>
        </authorList>
    </citation>
    <scope>NUCLEOTIDE SEQUENCE [LARGE SCALE GENOMIC DNA]</scope>
    <source>
        <tissue evidence="10">Leaves</tissue>
    </source>
</reference>
<keyword evidence="4" id="KW-0934">Plastid</keyword>
<comment type="subcellular location">
    <subcellularLocation>
        <location evidence="1">Plastid</location>
        <location evidence="1">Chloroplast</location>
    </subcellularLocation>
</comment>